<dbReference type="OrthoDB" id="9770793at2"/>
<gene>
    <name evidence="1" type="ORF">ciss_08590</name>
</gene>
<dbReference type="Proteomes" id="UP000187338">
    <property type="component" value="Unassembled WGS sequence"/>
</dbReference>
<proteinExistence type="predicted"/>
<dbReference type="RefSeq" id="WP_143298477.1">
    <property type="nucleotide sequence ID" value="NZ_BDJL01000024.1"/>
</dbReference>
<name>A0A1L8D157_9THEO</name>
<accession>A0A1L8D157</accession>
<dbReference type="EMBL" id="BDJL01000024">
    <property type="protein sequence ID" value="GAV24926.1"/>
    <property type="molecule type" value="Genomic_DNA"/>
</dbReference>
<dbReference type="InterPro" id="IPR010349">
    <property type="entry name" value="Asparaginase_II"/>
</dbReference>
<dbReference type="AlphaFoldDB" id="A0A1L8D157"/>
<sequence length="112" mass="12020">MATFKDYALLAEVTRGDFTESIHFGVVAVVDHTGKIIASAGNPELVTFLRSSSKPIQVLPLLVKDLPYDFTAKEIAVMCASHSGTVEHTQTVAGILQKIGLDEGYLSCGTHE</sequence>
<reference evidence="2" key="1">
    <citation type="submission" date="2016-12" db="EMBL/GenBank/DDBJ databases">
        <title>Draft Genome Sequences od Carboxydothermus pertinax and islandicus, Hydrogenogenic Carboxydotrophic Bacteria.</title>
        <authorList>
            <person name="Fukuyama Y."/>
            <person name="Ohmae K."/>
            <person name="Yoneda Y."/>
            <person name="Yoshida T."/>
            <person name="Sako Y."/>
        </authorList>
    </citation>
    <scope>NUCLEOTIDE SEQUENCE [LARGE SCALE GENOMIC DNA]</scope>
    <source>
        <strain evidence="2">SET</strain>
    </source>
</reference>
<evidence type="ECO:0000313" key="1">
    <source>
        <dbReference type="EMBL" id="GAV24926.1"/>
    </source>
</evidence>
<keyword evidence="2" id="KW-1185">Reference proteome</keyword>
<dbReference type="PANTHER" id="PTHR42110">
    <property type="entry name" value="L-ASPARAGINASE, PUTATIVE (AFU_ORTHOLOGUE AFUA_3G11890)-RELATED"/>
    <property type="match status" value="1"/>
</dbReference>
<feature type="non-terminal residue" evidence="1">
    <location>
        <position position="112"/>
    </location>
</feature>
<dbReference type="Pfam" id="PF06089">
    <property type="entry name" value="Asparaginase_II"/>
    <property type="match status" value="1"/>
</dbReference>
<dbReference type="PANTHER" id="PTHR42110:SF1">
    <property type="entry name" value="L-ASPARAGINASE, PUTATIVE (AFU_ORTHOLOGUE AFUA_3G11890)-RELATED"/>
    <property type="match status" value="1"/>
</dbReference>
<evidence type="ECO:0000313" key="2">
    <source>
        <dbReference type="Proteomes" id="UP000187338"/>
    </source>
</evidence>
<protein>
    <submittedName>
        <fullName evidence="1">Asparaginase</fullName>
    </submittedName>
</protein>
<organism evidence="1 2">
    <name type="scientific">Carboxydothermus islandicus</name>
    <dbReference type="NCBI Taxonomy" id="661089"/>
    <lineage>
        <taxon>Bacteria</taxon>
        <taxon>Bacillati</taxon>
        <taxon>Bacillota</taxon>
        <taxon>Clostridia</taxon>
        <taxon>Thermoanaerobacterales</taxon>
        <taxon>Thermoanaerobacteraceae</taxon>
        <taxon>Carboxydothermus</taxon>
    </lineage>
</organism>
<dbReference type="STRING" id="661089.ciss_08590"/>
<comment type="caution">
    <text evidence="1">The sequence shown here is derived from an EMBL/GenBank/DDBJ whole genome shotgun (WGS) entry which is preliminary data.</text>
</comment>